<feature type="region of interest" description="Disordered" evidence="1">
    <location>
        <begin position="307"/>
        <end position="372"/>
    </location>
</feature>
<name>A0AAD7X8E3_9APHY</name>
<dbReference type="InterPro" id="IPR045117">
    <property type="entry name" value="ATXN2-like"/>
</dbReference>
<feature type="compositionally biased region" description="Low complexity" evidence="1">
    <location>
        <begin position="593"/>
        <end position="612"/>
    </location>
</feature>
<feature type="region of interest" description="Disordered" evidence="1">
    <location>
        <begin position="1"/>
        <end position="70"/>
    </location>
</feature>
<feature type="region of interest" description="Disordered" evidence="1">
    <location>
        <begin position="530"/>
        <end position="574"/>
    </location>
</feature>
<dbReference type="PRINTS" id="PR01217">
    <property type="entry name" value="PRICHEXTENSN"/>
</dbReference>
<dbReference type="Pfam" id="PF06741">
    <property type="entry name" value="LsmAD"/>
    <property type="match status" value="1"/>
</dbReference>
<feature type="region of interest" description="Disordered" evidence="1">
    <location>
        <begin position="774"/>
        <end position="896"/>
    </location>
</feature>
<feature type="compositionally biased region" description="Pro residues" evidence="1">
    <location>
        <begin position="798"/>
        <end position="833"/>
    </location>
</feature>
<accession>A0AAD7X8E3</accession>
<dbReference type="InterPro" id="IPR009604">
    <property type="entry name" value="LsmAD_domain"/>
</dbReference>
<dbReference type="AlphaFoldDB" id="A0AAD7X8E3"/>
<organism evidence="3 4">
    <name type="scientific">Trametes cubensis</name>
    <dbReference type="NCBI Taxonomy" id="1111947"/>
    <lineage>
        <taxon>Eukaryota</taxon>
        <taxon>Fungi</taxon>
        <taxon>Dikarya</taxon>
        <taxon>Basidiomycota</taxon>
        <taxon>Agaricomycotina</taxon>
        <taxon>Agaricomycetes</taxon>
        <taxon>Polyporales</taxon>
        <taxon>Polyporaceae</taxon>
        <taxon>Trametes</taxon>
    </lineage>
</organism>
<evidence type="ECO:0000259" key="2">
    <source>
        <dbReference type="SMART" id="SM01272"/>
    </source>
</evidence>
<dbReference type="GO" id="GO:0003729">
    <property type="term" value="F:mRNA binding"/>
    <property type="evidence" value="ECO:0007669"/>
    <property type="project" value="TreeGrafter"/>
</dbReference>
<feature type="domain" description="LsmAD" evidence="2">
    <location>
        <begin position="222"/>
        <end position="295"/>
    </location>
</feature>
<dbReference type="GO" id="GO:0034063">
    <property type="term" value="P:stress granule assembly"/>
    <property type="evidence" value="ECO:0007669"/>
    <property type="project" value="TreeGrafter"/>
</dbReference>
<feature type="compositionally biased region" description="Low complexity" evidence="1">
    <location>
        <begin position="307"/>
        <end position="324"/>
    </location>
</feature>
<dbReference type="PANTHER" id="PTHR12854">
    <property type="entry name" value="ATAXIN 2-RELATED"/>
    <property type="match status" value="1"/>
</dbReference>
<feature type="compositionally biased region" description="Pro residues" evidence="1">
    <location>
        <begin position="623"/>
        <end position="633"/>
    </location>
</feature>
<sequence>MATTARQSKPPRKGPDPNARRTPAWGPRASPAFSPGPANARLPNGNQQQPAGAFPPLNGARPSDNNATNQTLQRISGLTGTTITILTKTNVRYEGVVQSTSGEGDTQGVTLKDVKDINNPGAPLKEQFFIAATNIMDWSSGPADAKVPNGADTFKTDTDISQRTASRRERELQAWQPDNADGAAATSPANGATHPRNVDELTFGPGASGTSWDQFAVNEQMFGIKTDFNEETYTTKLDRNAPDFKEKERKAAQIASEIMGTATNNPHIAEERIMNLNADGSSANEEEKYGAVVRGANAYIPPGARKANAGATPNANATAAPAKADVPKVSVNAPDGTAVPQTSTSSSTPSASKVPSPAPTGAATPGSAKPADAVPAFRNFVSTEKDRLLKKKQALMKSEMDKRLSDLVNFSKSFKLNKPIPDDLVPILAKDEDKQRQIKEKTVRDAEDQRARAIGVSSTLTAAPIARALPSAAIAPSAAAKAGAETARQMPTAKASASSGAAAAVVGKTATAPSKPGEGPKKITMYIQPIPPFKGKRSSTSPGQGQQPGQQQPQSAVPTANGGAKPAASPLSPTAVNRLNVNASSFRPTAKASPFSPGGSPNPNAASSTSSPKVKPAEAASPQGPPNPFFGPRPPKRSAVHIKDDFNPFKNHKVTDASQVADEGCVAPTWPYSGKRYMAMFPPIPQQPQQQSPPMAPPGPPPPMPPTTYEEDPAAQAARGYVYAYPPYGYPGQMVPPMMPGMAPPPPGAYIPGPYMQPMPYPMPPPNGAYLVPSGAGAWPDRRPPGTPAMYPSTPMGQMPPPQAYMPPPPPPGTYPPPPNGAGPRPSMPPTPIPSHAHPYYHHQSPQRTPSSYPYLAARDAVPDDDAPRPAPGGVPPHPYDPSGQPPPPVPMGGHA</sequence>
<feature type="region of interest" description="Disordered" evidence="1">
    <location>
        <begin position="681"/>
        <end position="708"/>
    </location>
</feature>
<dbReference type="SMART" id="SM01272">
    <property type="entry name" value="LsmAD"/>
    <property type="match status" value="1"/>
</dbReference>
<evidence type="ECO:0000313" key="3">
    <source>
        <dbReference type="EMBL" id="KAJ8469801.1"/>
    </source>
</evidence>
<dbReference type="PANTHER" id="PTHR12854:SF7">
    <property type="entry name" value="ATAXIN-2 HOMOLOG"/>
    <property type="match status" value="1"/>
</dbReference>
<feature type="region of interest" description="Disordered" evidence="1">
    <location>
        <begin position="587"/>
        <end position="641"/>
    </location>
</feature>
<feature type="compositionally biased region" description="Low complexity" evidence="1">
    <location>
        <begin position="542"/>
        <end position="554"/>
    </location>
</feature>
<reference evidence="3" key="1">
    <citation type="submission" date="2022-11" db="EMBL/GenBank/DDBJ databases">
        <title>Genome Sequence of Cubamyces cubensis.</title>
        <authorList>
            <person name="Buettner E."/>
        </authorList>
    </citation>
    <scope>NUCLEOTIDE SEQUENCE</scope>
    <source>
        <strain evidence="3">MPL-01</strain>
    </source>
</reference>
<gene>
    <name evidence="3" type="ORF">ONZ51_g8738</name>
</gene>
<feature type="compositionally biased region" description="Pro residues" evidence="1">
    <location>
        <begin position="869"/>
        <end position="896"/>
    </location>
</feature>
<protein>
    <recommendedName>
        <fullName evidence="2">LsmAD domain-containing protein</fullName>
    </recommendedName>
</protein>
<proteinExistence type="predicted"/>
<evidence type="ECO:0000256" key="1">
    <source>
        <dbReference type="SAM" id="MobiDB-lite"/>
    </source>
</evidence>
<dbReference type="EMBL" id="JAPEVG010000273">
    <property type="protein sequence ID" value="KAJ8469801.1"/>
    <property type="molecule type" value="Genomic_DNA"/>
</dbReference>
<evidence type="ECO:0000313" key="4">
    <source>
        <dbReference type="Proteomes" id="UP001215151"/>
    </source>
</evidence>
<keyword evidence="4" id="KW-1185">Reference proteome</keyword>
<feature type="compositionally biased region" description="Pro residues" evidence="1">
    <location>
        <begin position="694"/>
        <end position="706"/>
    </location>
</feature>
<dbReference type="Proteomes" id="UP001215151">
    <property type="component" value="Unassembled WGS sequence"/>
</dbReference>
<feature type="compositionally biased region" description="Basic and acidic residues" evidence="1">
    <location>
        <begin position="154"/>
        <end position="172"/>
    </location>
</feature>
<feature type="region of interest" description="Disordered" evidence="1">
    <location>
        <begin position="147"/>
        <end position="205"/>
    </location>
</feature>
<dbReference type="GO" id="GO:0010494">
    <property type="term" value="C:cytoplasmic stress granule"/>
    <property type="evidence" value="ECO:0007669"/>
    <property type="project" value="TreeGrafter"/>
</dbReference>
<comment type="caution">
    <text evidence="3">The sequence shown here is derived from an EMBL/GenBank/DDBJ whole genome shotgun (WGS) entry which is preliminary data.</text>
</comment>
<feature type="compositionally biased region" description="Low complexity" evidence="1">
    <location>
        <begin position="337"/>
        <end position="371"/>
    </location>
</feature>